<evidence type="ECO:0000256" key="3">
    <source>
        <dbReference type="ARBA" id="ARBA00022529"/>
    </source>
</evidence>
<dbReference type="PANTHER" id="PTHR13645">
    <property type="entry name" value="DEFENSIN"/>
    <property type="match status" value="1"/>
</dbReference>
<evidence type="ECO:0000313" key="12">
    <source>
        <dbReference type="Proteomes" id="UP001430953"/>
    </source>
</evidence>
<dbReference type="GO" id="GO:0006959">
    <property type="term" value="P:humoral immune response"/>
    <property type="evidence" value="ECO:0007669"/>
    <property type="project" value="TreeGrafter"/>
</dbReference>
<feature type="signal peptide" evidence="9">
    <location>
        <begin position="1"/>
        <end position="17"/>
    </location>
</feature>
<keyword evidence="12" id="KW-1185">Reference proteome</keyword>
<evidence type="ECO:0000256" key="4">
    <source>
        <dbReference type="ARBA" id="ARBA00022588"/>
    </source>
</evidence>
<evidence type="ECO:0000256" key="5">
    <source>
        <dbReference type="ARBA" id="ARBA00022859"/>
    </source>
</evidence>
<dbReference type="FunFam" id="3.30.30.10:FF:000005">
    <property type="entry name" value="Defensin"/>
    <property type="match status" value="1"/>
</dbReference>
<protein>
    <recommendedName>
        <fullName evidence="10">Invertebrate defensins family profile domain-containing protein</fullName>
    </recommendedName>
</protein>
<keyword evidence="9" id="KW-0732">Signal</keyword>
<dbReference type="AlphaFoldDB" id="A0AAW2F771"/>
<dbReference type="GO" id="GO:0005615">
    <property type="term" value="C:extracellular space"/>
    <property type="evidence" value="ECO:0007669"/>
    <property type="project" value="TreeGrafter"/>
</dbReference>
<keyword evidence="8" id="KW-1015">Disulfide bond</keyword>
<dbReference type="Proteomes" id="UP001430953">
    <property type="component" value="Unassembled WGS sequence"/>
</dbReference>
<dbReference type="GO" id="GO:0050830">
    <property type="term" value="P:defense response to Gram-positive bacterium"/>
    <property type="evidence" value="ECO:0007669"/>
    <property type="project" value="UniProtKB-ARBA"/>
</dbReference>
<dbReference type="Gene3D" id="3.30.30.10">
    <property type="entry name" value="Knottin, scorpion toxin-like"/>
    <property type="match status" value="1"/>
</dbReference>
<dbReference type="PROSITE" id="PS51378">
    <property type="entry name" value="INVERT_DEFENSINS"/>
    <property type="match status" value="1"/>
</dbReference>
<dbReference type="InterPro" id="IPR017982">
    <property type="entry name" value="Defensin_insect"/>
</dbReference>
<evidence type="ECO:0000256" key="9">
    <source>
        <dbReference type="SAM" id="SignalP"/>
    </source>
</evidence>
<sequence>MKLYVFVLLIIAAVALALPVQEEHHRVRRVTCDLLSGLNVNHSACAAHCIARGKTGGRCNDGVCQCRKTNILG</sequence>
<dbReference type="PANTHER" id="PTHR13645:SF0">
    <property type="entry name" value="DEFENSIN"/>
    <property type="match status" value="1"/>
</dbReference>
<proteinExistence type="predicted"/>
<evidence type="ECO:0000259" key="10">
    <source>
        <dbReference type="PROSITE" id="PS51378"/>
    </source>
</evidence>
<evidence type="ECO:0000256" key="7">
    <source>
        <dbReference type="ARBA" id="ARBA00023022"/>
    </source>
</evidence>
<dbReference type="InterPro" id="IPR036574">
    <property type="entry name" value="Scorpion_toxin-like_sf"/>
</dbReference>
<gene>
    <name evidence="11" type="ORF">PUN28_012771</name>
</gene>
<dbReference type="PRINTS" id="PR00271">
    <property type="entry name" value="DEFENSIN"/>
</dbReference>
<accession>A0AAW2F771</accession>
<keyword evidence="3" id="KW-0929">Antimicrobial</keyword>
<dbReference type="SUPFAM" id="SSF57095">
    <property type="entry name" value="Scorpion toxin-like"/>
    <property type="match status" value="1"/>
</dbReference>
<comment type="subcellular location">
    <subcellularLocation>
        <location evidence="1">Secreted</location>
    </subcellularLocation>
</comment>
<comment type="caution">
    <text evidence="11">The sequence shown here is derived from an EMBL/GenBank/DDBJ whole genome shotgun (WGS) entry which is preliminary data.</text>
</comment>
<keyword evidence="5" id="KW-0391">Immunity</keyword>
<dbReference type="GO" id="GO:0045087">
    <property type="term" value="P:innate immune response"/>
    <property type="evidence" value="ECO:0007669"/>
    <property type="project" value="UniProtKB-KW"/>
</dbReference>
<dbReference type="Pfam" id="PF01097">
    <property type="entry name" value="Defensin_2"/>
    <property type="match status" value="1"/>
</dbReference>
<dbReference type="CDD" id="cd21806">
    <property type="entry name" value="DEFL_defensin-like"/>
    <property type="match status" value="1"/>
</dbReference>
<feature type="chain" id="PRO_5043710764" description="Invertebrate defensins family profile domain-containing protein" evidence="9">
    <location>
        <begin position="18"/>
        <end position="73"/>
    </location>
</feature>
<feature type="domain" description="Invertebrate defensins family profile" evidence="10">
    <location>
        <begin position="29"/>
        <end position="68"/>
    </location>
</feature>
<name>A0AAW2F771_9HYME</name>
<evidence type="ECO:0000256" key="8">
    <source>
        <dbReference type="ARBA" id="ARBA00023157"/>
    </source>
</evidence>
<dbReference type="InterPro" id="IPR001542">
    <property type="entry name" value="Defensin_invertebrate/fungal"/>
</dbReference>
<reference evidence="11 12" key="1">
    <citation type="submission" date="2023-03" db="EMBL/GenBank/DDBJ databases">
        <title>High recombination rates correlate with genetic variation in Cardiocondyla obscurior ants.</title>
        <authorList>
            <person name="Errbii M."/>
        </authorList>
    </citation>
    <scope>NUCLEOTIDE SEQUENCE [LARGE SCALE GENOMIC DNA]</scope>
    <source>
        <strain evidence="11">Alpha-2009</strain>
        <tissue evidence="11">Whole body</tissue>
    </source>
</reference>
<evidence type="ECO:0000256" key="6">
    <source>
        <dbReference type="ARBA" id="ARBA00022940"/>
    </source>
</evidence>
<keyword evidence="2" id="KW-0964">Secreted</keyword>
<keyword evidence="4" id="KW-0399">Innate immunity</keyword>
<keyword evidence="7" id="KW-0044">Antibiotic</keyword>
<dbReference type="EMBL" id="JADYXP020000013">
    <property type="protein sequence ID" value="KAL0110935.1"/>
    <property type="molecule type" value="Genomic_DNA"/>
</dbReference>
<organism evidence="11 12">
    <name type="scientific">Cardiocondyla obscurior</name>
    <dbReference type="NCBI Taxonomy" id="286306"/>
    <lineage>
        <taxon>Eukaryota</taxon>
        <taxon>Metazoa</taxon>
        <taxon>Ecdysozoa</taxon>
        <taxon>Arthropoda</taxon>
        <taxon>Hexapoda</taxon>
        <taxon>Insecta</taxon>
        <taxon>Pterygota</taxon>
        <taxon>Neoptera</taxon>
        <taxon>Endopterygota</taxon>
        <taxon>Hymenoptera</taxon>
        <taxon>Apocrita</taxon>
        <taxon>Aculeata</taxon>
        <taxon>Formicoidea</taxon>
        <taxon>Formicidae</taxon>
        <taxon>Myrmicinae</taxon>
        <taxon>Cardiocondyla</taxon>
    </lineage>
</organism>
<keyword evidence="6" id="KW-0211">Defensin</keyword>
<evidence type="ECO:0000313" key="11">
    <source>
        <dbReference type="EMBL" id="KAL0110935.1"/>
    </source>
</evidence>
<evidence type="ECO:0000256" key="2">
    <source>
        <dbReference type="ARBA" id="ARBA00022525"/>
    </source>
</evidence>
<evidence type="ECO:0000256" key="1">
    <source>
        <dbReference type="ARBA" id="ARBA00004613"/>
    </source>
</evidence>